<feature type="region of interest" description="Disordered" evidence="1">
    <location>
        <begin position="1496"/>
        <end position="1521"/>
    </location>
</feature>
<evidence type="ECO:0000313" key="2">
    <source>
        <dbReference type="EMBL" id="CAD8455367.1"/>
    </source>
</evidence>
<dbReference type="EMBL" id="HBEM01020883">
    <property type="protein sequence ID" value="CAD8455367.1"/>
    <property type="molecule type" value="Transcribed_RNA"/>
</dbReference>
<feature type="region of interest" description="Disordered" evidence="1">
    <location>
        <begin position="544"/>
        <end position="564"/>
    </location>
</feature>
<feature type="compositionally biased region" description="Basic and acidic residues" evidence="1">
    <location>
        <begin position="1298"/>
        <end position="1334"/>
    </location>
</feature>
<feature type="compositionally biased region" description="Basic residues" evidence="1">
    <location>
        <begin position="1260"/>
        <end position="1290"/>
    </location>
</feature>
<feature type="compositionally biased region" description="Basic and acidic residues" evidence="1">
    <location>
        <begin position="519"/>
        <end position="531"/>
    </location>
</feature>
<reference evidence="2" key="1">
    <citation type="submission" date="2021-01" db="EMBL/GenBank/DDBJ databases">
        <authorList>
            <person name="Corre E."/>
            <person name="Pelletier E."/>
            <person name="Niang G."/>
            <person name="Scheremetjew M."/>
            <person name="Finn R."/>
            <person name="Kale V."/>
            <person name="Holt S."/>
            <person name="Cochrane G."/>
            <person name="Meng A."/>
            <person name="Brown T."/>
            <person name="Cohen L."/>
        </authorList>
    </citation>
    <scope>NUCLEOTIDE SEQUENCE</scope>
    <source>
        <strain evidence="2">CCMP2058</strain>
    </source>
</reference>
<protein>
    <submittedName>
        <fullName evidence="2">Uncharacterized protein</fullName>
    </submittedName>
</protein>
<feature type="region of interest" description="Disordered" evidence="1">
    <location>
        <begin position="112"/>
        <end position="131"/>
    </location>
</feature>
<feature type="compositionally biased region" description="Basic residues" evidence="1">
    <location>
        <begin position="481"/>
        <end position="492"/>
    </location>
</feature>
<feature type="region of interest" description="Disordered" evidence="1">
    <location>
        <begin position="1214"/>
        <end position="1352"/>
    </location>
</feature>
<feature type="region of interest" description="Disordered" evidence="1">
    <location>
        <begin position="481"/>
        <end position="531"/>
    </location>
</feature>
<feature type="compositionally biased region" description="Basic and acidic residues" evidence="1">
    <location>
        <begin position="198"/>
        <end position="207"/>
    </location>
</feature>
<feature type="compositionally biased region" description="Basic and acidic residues" evidence="1">
    <location>
        <begin position="1499"/>
        <end position="1513"/>
    </location>
</feature>
<gene>
    <name evidence="2" type="ORF">LAMO00422_LOCUS14311</name>
</gene>
<accession>A0A7S0DI47</accession>
<feature type="compositionally biased region" description="Pro residues" evidence="1">
    <location>
        <begin position="116"/>
        <end position="131"/>
    </location>
</feature>
<proteinExistence type="predicted"/>
<feature type="region of interest" description="Disordered" evidence="1">
    <location>
        <begin position="685"/>
        <end position="722"/>
    </location>
</feature>
<sequence>MPSSRIPKRLRGDLGDHWKPSSSKRLRKPVDHLSPSPVEKENKVRPRSTISPKPSKLKAVQVGKNANSCSETSREISPEKKKKKKGGKVLPVSQASAALRVGQRTNVVSLSTTTPLVPPSINPSPSPPSTVPHPCQNIVKSSALGGEGGSKHDPNTFRNLSQAYVKPSRGLRILVNFEEGVYGGTIWGVSPYVKQAGEDRKEEKVRESQGGGSQKKHEGEVEKFQVWVLYDDGYDEWLTYPSKDGDVAILPGTAENSRPSIPGYLLGQKVWAYIQPDEVAGERIPSPGEIGSQQYWRKAAISNLPIADESNKYVVKVSGWYYDLGLEDLRPRAGSSQDEEEAKLKKKEETLKTKIVRLRAHQSQGRITAFTMFLREYNGSHSSPADPIGDLTPTKAEIQFLALPPKVRGIYRERSRKEKERNKIKLIPPQDLKKKTDVQLRTAPSSKVKLGIQKKKAGVQPVTAPSSKAKLDVVNITVNLKRKSPSKRRGRPPKISLTEAAGSSNVSILKPLGPTLAKPEPKPDPQLKPKTECKLLFKPDLKLKAKPESKVESAPCPSPSNRPRKAPRWLFSNSAVPFAGAKAGNKGAIKLVFESCPLCGEEFDGDSYVEKARKHLVTRHSLRAYEKEEARREDEASKKNGHESKELWHHFGDTYVGPSAVSSGGLGLWAARSYKGPKYSMIDGKENTLTMQPDGSPIRIRRSPANSTSGNGSPSRKRGLQPMGAGDIIGRYCVAKEMMDWWEFQSFYPMAKVDWSREKSAQIEAISNFDGPYSDRVMMLNLDCCDWFAVPFGNELKIFERQDVIEKLGHAIIGWNPEKRKMGLDGVKFAVCYENRKKSDQPLQHIGAYANDFAFHVTDDLLYWEHSKNKNNAIPIPVLGVDPRVSKEALGNGKVLTFIGSVLMASKDIKEGDEIGMCYGPGASTSKEFVGQMKKGALPPLPLIPSECILDDGTRLDSLQAAISSMYKFAIEKGKAYQSKKYDSNVSPAPEGTGEMEWWEGLVTKKRVRSKKKGNARGTRYDAWVRGKEKSGKEIKIELGHFRVRSEAEEEVRDFTHHPKIRPLLKKKSRVIFNEHATRLEVSEALGIDATLLDNLPSDPKACAKVVAEAARKQREMLKPKYICPSCSYPSREFLPPGSYCPMCYTVVAKSKPKPRRRKLRRWGPQRQVLAEVPSCFPGQMEWRPAVILEELEPNSSTDPDASTLTAKLSIAGAGPNTATTGNNLGAAPGSNRRISATTGKGDNHFGGSDVSVMGDRKPNSKPKTKTKSKPKSKPKSKKMSPKLKSKHTGNSRSKIGSGRDSEGKTGGEEEKGKEGGRKRQREGAKGGKSDVVKGRASVSPSKHPRSKGDDDKILESLRYRVEFLQKGGRKASHIVSGDQIWTDPVEVLTSARRRKKGLLDRVRTLEERKKIKHRKGDIVVMANGNLFVIEAIHPKSLAEVLPLTFEGETKALDDQTELTIIPMRGAKSRVVRLVRLYSVPAHRVEGRKRVWAIRKQPKKTDSEEGDTEEKKVERTRKRVEKTGLKRGGKFDQVLPEGYSLEATNKYRTKRQRERLVGQWLMHKFSHGWAFGKISKARGDSFSITFDDQKRVCLHLEPNKYQGDGDLHDQAKTGAWCVLQSLR</sequence>
<feature type="region of interest" description="Disordered" evidence="1">
    <location>
        <begin position="198"/>
        <end position="217"/>
    </location>
</feature>
<organism evidence="2">
    <name type="scientific">Amorphochlora amoebiformis</name>
    <dbReference type="NCBI Taxonomy" id="1561963"/>
    <lineage>
        <taxon>Eukaryota</taxon>
        <taxon>Sar</taxon>
        <taxon>Rhizaria</taxon>
        <taxon>Cercozoa</taxon>
        <taxon>Chlorarachniophyceae</taxon>
        <taxon>Amorphochlora</taxon>
    </lineage>
</organism>
<feature type="compositionally biased region" description="Polar residues" evidence="1">
    <location>
        <begin position="704"/>
        <end position="714"/>
    </location>
</feature>
<name>A0A7S0DI47_9EUKA</name>
<feature type="region of interest" description="Disordered" evidence="1">
    <location>
        <begin position="1"/>
        <end position="91"/>
    </location>
</feature>
<evidence type="ECO:0000256" key="1">
    <source>
        <dbReference type="SAM" id="MobiDB-lite"/>
    </source>
</evidence>
<feature type="compositionally biased region" description="Basic and acidic residues" evidence="1">
    <location>
        <begin position="10"/>
        <end position="19"/>
    </location>
</feature>